<proteinExistence type="predicted"/>
<dbReference type="PANTHER" id="PTHR46289">
    <property type="entry name" value="52 KDA REPRESSOR OF THE INHIBITOR OF THE PROTEIN KINASE-LIKE PROTEIN-RELATED"/>
    <property type="match status" value="1"/>
</dbReference>
<keyword evidence="3" id="KW-0808">Transferase</keyword>
<dbReference type="EMBL" id="LKEX01009699">
    <property type="protein sequence ID" value="KYN50140.1"/>
    <property type="molecule type" value="Genomic_DNA"/>
</dbReference>
<dbReference type="SUPFAM" id="SSF53098">
    <property type="entry name" value="Ribonuclease H-like"/>
    <property type="match status" value="1"/>
</dbReference>
<dbReference type="Proteomes" id="UP000078542">
    <property type="component" value="Unassembled WGS sequence"/>
</dbReference>
<dbReference type="GO" id="GO:0016301">
    <property type="term" value="F:kinase activity"/>
    <property type="evidence" value="ECO:0007669"/>
    <property type="project" value="UniProtKB-KW"/>
</dbReference>
<dbReference type="GO" id="GO:0046983">
    <property type="term" value="F:protein dimerization activity"/>
    <property type="evidence" value="ECO:0007669"/>
    <property type="project" value="InterPro"/>
</dbReference>
<dbReference type="AlphaFoldDB" id="A0A151K1Z3"/>
<accession>A0A151K1Z3</accession>
<name>A0A151K1Z3_9HYME</name>
<dbReference type="Pfam" id="PF14291">
    <property type="entry name" value="DUF4371"/>
    <property type="match status" value="1"/>
</dbReference>
<reference evidence="3 4" key="1">
    <citation type="submission" date="2016-03" db="EMBL/GenBank/DDBJ databases">
        <title>Cyphomyrmex costatus WGS genome.</title>
        <authorList>
            <person name="Nygaard S."/>
            <person name="Hu H."/>
            <person name="Boomsma J."/>
            <person name="Zhang G."/>
        </authorList>
    </citation>
    <scope>NUCLEOTIDE SEQUENCE [LARGE SCALE GENOMIC DNA]</scope>
    <source>
        <strain evidence="3">MS0001</strain>
        <tissue evidence="3">Whole body</tissue>
    </source>
</reference>
<protein>
    <submittedName>
        <fullName evidence="3">52 kDa repressor of the inhibitor of the protein kinase</fullName>
    </submittedName>
</protein>
<keyword evidence="4" id="KW-1185">Reference proteome</keyword>
<evidence type="ECO:0000259" key="2">
    <source>
        <dbReference type="Pfam" id="PF14291"/>
    </source>
</evidence>
<keyword evidence="3" id="KW-0418">Kinase</keyword>
<dbReference type="STRING" id="456900.A0A151K1Z3"/>
<organism evidence="3 4">
    <name type="scientific">Cyphomyrmex costatus</name>
    <dbReference type="NCBI Taxonomy" id="456900"/>
    <lineage>
        <taxon>Eukaryota</taxon>
        <taxon>Metazoa</taxon>
        <taxon>Ecdysozoa</taxon>
        <taxon>Arthropoda</taxon>
        <taxon>Hexapoda</taxon>
        <taxon>Insecta</taxon>
        <taxon>Pterygota</taxon>
        <taxon>Neoptera</taxon>
        <taxon>Endopterygota</taxon>
        <taxon>Hymenoptera</taxon>
        <taxon>Apocrita</taxon>
        <taxon>Aculeata</taxon>
        <taxon>Formicoidea</taxon>
        <taxon>Formicidae</taxon>
        <taxon>Myrmicinae</taxon>
        <taxon>Cyphomyrmex</taxon>
    </lineage>
</organism>
<feature type="domain" description="DUF4371" evidence="2">
    <location>
        <begin position="56"/>
        <end position="208"/>
    </location>
</feature>
<dbReference type="InterPro" id="IPR008906">
    <property type="entry name" value="HATC_C_dom"/>
</dbReference>
<comment type="caution">
    <text evidence="3">The sequence shown here is derived from an EMBL/GenBank/DDBJ whole genome shotgun (WGS) entry which is preliminary data.</text>
</comment>
<dbReference type="Pfam" id="PF05699">
    <property type="entry name" value="Dimer_Tnp_hAT"/>
    <property type="match status" value="1"/>
</dbReference>
<dbReference type="PANTHER" id="PTHR46289:SF17">
    <property type="entry name" value="HAT C-TERMINAL DIMERISATION DOMAIN-CONTAINING PROTEIN"/>
    <property type="match status" value="1"/>
</dbReference>
<dbReference type="InterPro" id="IPR052958">
    <property type="entry name" value="IFN-induced_PKR_regulator"/>
</dbReference>
<dbReference type="InterPro" id="IPR012337">
    <property type="entry name" value="RNaseH-like_sf"/>
</dbReference>
<evidence type="ECO:0000259" key="1">
    <source>
        <dbReference type="Pfam" id="PF05699"/>
    </source>
</evidence>
<evidence type="ECO:0000313" key="3">
    <source>
        <dbReference type="EMBL" id="KYN50140.1"/>
    </source>
</evidence>
<feature type="domain" description="HAT C-terminal dimerisation" evidence="1">
    <location>
        <begin position="518"/>
        <end position="576"/>
    </location>
</feature>
<gene>
    <name evidence="3" type="ORF">ALC62_00168</name>
</gene>
<evidence type="ECO:0000313" key="4">
    <source>
        <dbReference type="Proteomes" id="UP000078542"/>
    </source>
</evidence>
<sequence length="607" mass="69702">MKSKLFSDVITNKKKSIDLQLNDANNELIVKNRDKLRSIISSIVFCGTHDLALRGKQSDSGNFQDLLKFRIEAGDSVLEEHFKTCTVRTKYTSHRVQNELLNICGLVIRKNIIEKINNENTIAFSLLADETADISGIEQLSIGVRFVEKNNDSVSTRICEEFLGFVPLEKLNAEHIALEILSFCKRNDINMSKLVGLGFDGCSTMAGTEGGVQRLIRDKHNKALFFHCASHRLNLVVNDLNIVRGVQNTVGTIKDVIKFFRESTLRRNLICNIPMLCETRWSAKYKSIRVFSENFIEIKKVLDSLPTNAEVNRATRARAQQLSSATSETSFIVCMQIIAKYSAMLEPVTNALQGISVDMISVQKHVNILLDTFRRHRESDLDSTFDIIFKTATAVAQHFEVKFKIPRIVGKQTYRANYDAKSVMDYYKKSIFIPYLDSLLSSLNNRFSSQNNAAFLLYNLHPYYLRKKNQKEFMDTIKIINDFYHIENFNAEAEIWYNYWNNNDIVITDETLILDLLQHCQFFKAIAQAIEILICLPPTTCTIERSFSTLRRVKTWLRSTMSEDRLDSLCMLSIHRAFVFNNKESFVESVLDVFSKNSRNLKFAFSE</sequence>
<dbReference type="InterPro" id="IPR025398">
    <property type="entry name" value="DUF4371"/>
</dbReference>